<protein>
    <recommendedName>
        <fullName evidence="3">Sjogrens syndrome scleroderma autoantigen 1</fullName>
    </recommendedName>
</protein>
<accession>A0A2R6B6K6</accession>
<evidence type="ECO:0000313" key="2">
    <source>
        <dbReference type="Proteomes" id="UP000240681"/>
    </source>
</evidence>
<gene>
    <name evidence="1" type="ORF">B9Q09_04390</name>
</gene>
<dbReference type="Proteomes" id="UP000240681">
    <property type="component" value="Unassembled WGS sequence"/>
</dbReference>
<dbReference type="AlphaFoldDB" id="A0A2R6B6K6"/>
<sequence>MVLCAFSCVSQASKKIAKVLMEGGKLLAESCPVCSTPLVQEKSGEVYCVNCQKRVVIVSKDEEIVEKLSLPSVLAELEELMVNMIHKEVDKISSSDKSSVDGFERLNQMLEVLKRIRELKAT</sequence>
<name>A0A2R6B6K6_9ARCH</name>
<organism evidence="1 2">
    <name type="scientific">Candidatus Marsarchaeota G2 archaeon ECH_B_SAG-C16</name>
    <dbReference type="NCBI Taxonomy" id="1978163"/>
    <lineage>
        <taxon>Archaea</taxon>
        <taxon>Candidatus Marsarchaeota</taxon>
        <taxon>Candidatus Marsarchaeota group 2</taxon>
    </lineage>
</organism>
<dbReference type="PANTHER" id="PTHR16537">
    <property type="entry name" value="SJOEGREN SYNDROME/SCLERODERMA AUTOANTIGEN 1"/>
    <property type="match status" value="1"/>
</dbReference>
<dbReference type="Pfam" id="PF06677">
    <property type="entry name" value="Auto_anti-p27"/>
    <property type="match status" value="1"/>
</dbReference>
<dbReference type="PANTHER" id="PTHR16537:SF1">
    <property type="entry name" value="PROTEIN ZNRD2"/>
    <property type="match status" value="1"/>
</dbReference>
<evidence type="ECO:0000313" key="1">
    <source>
        <dbReference type="EMBL" id="PSN94287.1"/>
    </source>
</evidence>
<dbReference type="InterPro" id="IPR009563">
    <property type="entry name" value="SSSCA1"/>
</dbReference>
<dbReference type="EMBL" id="NEXK01000084">
    <property type="protein sequence ID" value="PSN94287.1"/>
    <property type="molecule type" value="Genomic_DNA"/>
</dbReference>
<dbReference type="InterPro" id="IPR051888">
    <property type="entry name" value="UPF0148_domain"/>
</dbReference>
<comment type="caution">
    <text evidence="1">The sequence shown here is derived from an EMBL/GenBank/DDBJ whole genome shotgun (WGS) entry which is preliminary data.</text>
</comment>
<proteinExistence type="predicted"/>
<evidence type="ECO:0008006" key="3">
    <source>
        <dbReference type="Google" id="ProtNLM"/>
    </source>
</evidence>
<reference evidence="1 2" key="1">
    <citation type="submission" date="2017-04" db="EMBL/GenBank/DDBJ databases">
        <title>Novel microbial lineages endemic to geothermal iron-oxide mats fill important gaps in the evolutionary history of Archaea.</title>
        <authorList>
            <person name="Jay Z.J."/>
            <person name="Beam J.P."/>
            <person name="Dlakic M."/>
            <person name="Rusch D.B."/>
            <person name="Kozubal M.A."/>
            <person name="Inskeep W.P."/>
        </authorList>
    </citation>
    <scope>NUCLEOTIDE SEQUENCE [LARGE SCALE GENOMIC DNA]</scope>
    <source>
        <strain evidence="1">ECH_B_SAG-C16</strain>
    </source>
</reference>